<feature type="signal peptide" evidence="1">
    <location>
        <begin position="1"/>
        <end position="18"/>
    </location>
</feature>
<dbReference type="STRING" id="859194.MHF_1238"/>
<gene>
    <name evidence="2" type="ordered locus">MHF_1238</name>
</gene>
<feature type="chain" id="PRO_5003339717" description="Lipoprotein" evidence="1">
    <location>
        <begin position="19"/>
        <end position="214"/>
    </location>
</feature>
<evidence type="ECO:0000313" key="3">
    <source>
        <dbReference type="Proteomes" id="UP000007952"/>
    </source>
</evidence>
<dbReference type="Proteomes" id="UP000007952">
    <property type="component" value="Chromosome"/>
</dbReference>
<dbReference type="AlphaFoldDB" id="F6FFQ8"/>
<reference key="2">
    <citation type="submission" date="2011-05" db="EMBL/GenBank/DDBJ databases">
        <title>The Genome of Mycoplasma haemofelis Strain Ohio2, a pathogenic hemoplasma of the cat.</title>
        <authorList>
            <person name="Santos A.P."/>
            <person name="Guimaraes A.M.S."/>
            <person name="SanMiguel P.J."/>
            <person name="Martin S.W."/>
            <person name="Messick J.B."/>
        </authorList>
    </citation>
    <scope>NUCLEOTIDE SEQUENCE</scope>
    <source>
        <strain>Ohio2</strain>
    </source>
</reference>
<dbReference type="EMBL" id="CP002808">
    <property type="protein sequence ID" value="AEG73476.1"/>
    <property type="molecule type" value="Genomic_DNA"/>
</dbReference>
<proteinExistence type="predicted"/>
<name>F6FFQ8_MYCHI</name>
<evidence type="ECO:0008006" key="4">
    <source>
        <dbReference type="Google" id="ProtNLM"/>
    </source>
</evidence>
<accession>F6FFQ8</accession>
<dbReference type="KEGG" id="mhf:MHF_1238"/>
<dbReference type="HOGENOM" id="CLU_113690_0_0_14"/>
<protein>
    <recommendedName>
        <fullName evidence="4">Lipoprotein</fullName>
    </recommendedName>
</protein>
<organism evidence="2 3">
    <name type="scientific">Mycoplasma haemofelis (strain Ohio2)</name>
    <dbReference type="NCBI Taxonomy" id="859194"/>
    <lineage>
        <taxon>Bacteria</taxon>
        <taxon>Bacillati</taxon>
        <taxon>Mycoplasmatota</taxon>
        <taxon>Mollicutes</taxon>
        <taxon>Mycoplasmataceae</taxon>
        <taxon>Mycoplasma</taxon>
    </lineage>
</organism>
<keyword evidence="1" id="KW-0732">Signal</keyword>
<sequence>MKLGTVAASLGGASAASAAAVGGYHYILKKDTSISIRDALKESKLISSLPSESLVKQWQEEFKSDQENIKNSISILKDASTPEEGGRRLGEWCSSQMDLDSKEHSSIFELVKKYCLVRDLSSQLKRNKKSVLGKDQESEWKAVYQQRKTQQSTRADVGITDATWPSNNDKDAEELLVIQAWCEKTEKEEFLASDNNSKYDKLLKWCTVDGKTAN</sequence>
<evidence type="ECO:0000256" key="1">
    <source>
        <dbReference type="SAM" id="SignalP"/>
    </source>
</evidence>
<reference evidence="2 3" key="1">
    <citation type="journal article" date="2011" name="J. Bacteriol.">
        <title>Complete genome sequences of two hemotropic Mycoplasmas, Mycoplasma haemofelis strain Ohio2 and Mycoplasma suis strain Illinois.</title>
        <authorList>
            <person name="Messick J.B."/>
            <person name="Santos A.P."/>
            <person name="Guimaraes A.M."/>
        </authorList>
    </citation>
    <scope>NUCLEOTIDE SEQUENCE [LARGE SCALE GENOMIC DNA]</scope>
    <source>
        <strain evidence="2 3">Ohio2</strain>
    </source>
</reference>
<dbReference type="BioCyc" id="MHAE859194:G1GR7-1230-MONOMER"/>
<evidence type="ECO:0000313" key="2">
    <source>
        <dbReference type="EMBL" id="AEG73476.1"/>
    </source>
</evidence>